<proteinExistence type="predicted"/>
<name>A0A1M7E0Z1_9BACT</name>
<dbReference type="AlphaFoldDB" id="A0A1M7E0Z1"/>
<sequence length="112" mass="13035">MALPVHLQETAEWASQTFELRIPGHVSYETLQQLLAERLKTLINTDFQQFVFLLYRIDVSEKKVQAIISEANAAQAEPYNDIAALIIERQLQKIATRAHFRQQPPEDDEEKW</sequence>
<reference evidence="1 2" key="1">
    <citation type="submission" date="2016-11" db="EMBL/GenBank/DDBJ databases">
        <authorList>
            <person name="Jaros S."/>
            <person name="Januszkiewicz K."/>
            <person name="Wedrychowicz H."/>
        </authorList>
    </citation>
    <scope>NUCLEOTIDE SEQUENCE [LARGE SCALE GENOMIC DNA]</scope>
    <source>
        <strain evidence="1 2">DSM 27406</strain>
    </source>
</reference>
<gene>
    <name evidence="1" type="ORF">SAMN05444266_105229</name>
</gene>
<keyword evidence="2" id="KW-1185">Reference proteome</keyword>
<dbReference type="EMBL" id="FRBL01000005">
    <property type="protein sequence ID" value="SHL85421.1"/>
    <property type="molecule type" value="Genomic_DNA"/>
</dbReference>
<organism evidence="1 2">
    <name type="scientific">Chitinophaga jiangningensis</name>
    <dbReference type="NCBI Taxonomy" id="1419482"/>
    <lineage>
        <taxon>Bacteria</taxon>
        <taxon>Pseudomonadati</taxon>
        <taxon>Bacteroidota</taxon>
        <taxon>Chitinophagia</taxon>
        <taxon>Chitinophagales</taxon>
        <taxon>Chitinophagaceae</taxon>
        <taxon>Chitinophaga</taxon>
    </lineage>
</organism>
<dbReference type="Proteomes" id="UP000184420">
    <property type="component" value="Unassembled WGS sequence"/>
</dbReference>
<dbReference type="STRING" id="1419482.SAMN05444266_105229"/>
<dbReference type="OrthoDB" id="711735at2"/>
<accession>A0A1M7E0Z1</accession>
<dbReference type="RefSeq" id="WP_073081987.1">
    <property type="nucleotide sequence ID" value="NZ_FRBL01000005.1"/>
</dbReference>
<evidence type="ECO:0000313" key="1">
    <source>
        <dbReference type="EMBL" id="SHL85421.1"/>
    </source>
</evidence>
<evidence type="ECO:0000313" key="2">
    <source>
        <dbReference type="Proteomes" id="UP000184420"/>
    </source>
</evidence>
<protein>
    <submittedName>
        <fullName evidence="1">Uncharacterized protein</fullName>
    </submittedName>
</protein>